<keyword evidence="2" id="KW-1185">Reference proteome</keyword>
<evidence type="ECO:0000313" key="1">
    <source>
        <dbReference type="EMBL" id="MEC4723564.1"/>
    </source>
</evidence>
<keyword evidence="1" id="KW-0378">Hydrolase</keyword>
<dbReference type="NCBIfam" id="NF045605">
    <property type="entry name" value="xseB_Acin_var"/>
    <property type="match status" value="1"/>
</dbReference>
<gene>
    <name evidence="1" type="ORF">RY831_30970</name>
</gene>
<dbReference type="RefSeq" id="WP_194727348.1">
    <property type="nucleotide sequence ID" value="NZ_JAWIIV010000060.1"/>
</dbReference>
<sequence>MSDINGFNAAYKILQANAEKLRRQDDLDIDSLVPIVEESAKAYQVCKERIAAVRAALQEHLKEENPDAPQK</sequence>
<name>A0ABU6JIQ5_9BURK</name>
<organism evidence="1 2">
    <name type="scientific">Noviherbaspirillum album</name>
    <dbReference type="NCBI Taxonomy" id="3080276"/>
    <lineage>
        <taxon>Bacteria</taxon>
        <taxon>Pseudomonadati</taxon>
        <taxon>Pseudomonadota</taxon>
        <taxon>Betaproteobacteria</taxon>
        <taxon>Burkholderiales</taxon>
        <taxon>Oxalobacteraceae</taxon>
        <taxon>Noviherbaspirillum</taxon>
    </lineage>
</organism>
<reference evidence="1 2" key="1">
    <citation type="submission" date="2023-10" db="EMBL/GenBank/DDBJ databases">
        <title>Noviherbaspirillum sp. CPCC 100848 genome assembly.</title>
        <authorList>
            <person name="Li X.Y."/>
            <person name="Fang X.M."/>
        </authorList>
    </citation>
    <scope>NUCLEOTIDE SEQUENCE [LARGE SCALE GENOMIC DNA]</scope>
    <source>
        <strain evidence="1 2">CPCC 100848</strain>
    </source>
</reference>
<proteinExistence type="predicted"/>
<dbReference type="EC" id="3.1.11.6" evidence="1"/>
<protein>
    <submittedName>
        <fullName evidence="1">Exodeoxyribonuclease VII small subunit</fullName>
        <ecNumber evidence="1">3.1.11.6</ecNumber>
    </submittedName>
</protein>
<accession>A0ABU6JIQ5</accession>
<evidence type="ECO:0000313" key="2">
    <source>
        <dbReference type="Proteomes" id="UP001352263"/>
    </source>
</evidence>
<dbReference type="GO" id="GO:0008855">
    <property type="term" value="F:exodeoxyribonuclease VII activity"/>
    <property type="evidence" value="ECO:0007669"/>
    <property type="project" value="UniProtKB-EC"/>
</dbReference>
<dbReference type="EMBL" id="JAWIIV010000060">
    <property type="protein sequence ID" value="MEC4723564.1"/>
    <property type="molecule type" value="Genomic_DNA"/>
</dbReference>
<dbReference type="Proteomes" id="UP001352263">
    <property type="component" value="Unassembled WGS sequence"/>
</dbReference>
<comment type="caution">
    <text evidence="1">The sequence shown here is derived from an EMBL/GenBank/DDBJ whole genome shotgun (WGS) entry which is preliminary data.</text>
</comment>